<proteinExistence type="predicted"/>
<dbReference type="EMBL" id="BPLQ01005286">
    <property type="protein sequence ID" value="GIY13784.1"/>
    <property type="molecule type" value="Genomic_DNA"/>
</dbReference>
<sequence>MVLDILNRIICLKSAESKEDYTVRNRNSAARENDILFSSNYSKSPFPRFGGTAVISEREFPMRCKSFDSQMSPSPSKICLALTVNRHPYNWNLFMFHNRRRPCLVIERICVNY</sequence>
<dbReference type="Proteomes" id="UP001054837">
    <property type="component" value="Unassembled WGS sequence"/>
</dbReference>
<evidence type="ECO:0000313" key="2">
    <source>
        <dbReference type="Proteomes" id="UP001054837"/>
    </source>
</evidence>
<organism evidence="1 2">
    <name type="scientific">Caerostris darwini</name>
    <dbReference type="NCBI Taxonomy" id="1538125"/>
    <lineage>
        <taxon>Eukaryota</taxon>
        <taxon>Metazoa</taxon>
        <taxon>Ecdysozoa</taxon>
        <taxon>Arthropoda</taxon>
        <taxon>Chelicerata</taxon>
        <taxon>Arachnida</taxon>
        <taxon>Araneae</taxon>
        <taxon>Araneomorphae</taxon>
        <taxon>Entelegynae</taxon>
        <taxon>Araneoidea</taxon>
        <taxon>Araneidae</taxon>
        <taxon>Caerostris</taxon>
    </lineage>
</organism>
<reference evidence="1 2" key="1">
    <citation type="submission" date="2021-06" db="EMBL/GenBank/DDBJ databases">
        <title>Caerostris darwini draft genome.</title>
        <authorList>
            <person name="Kono N."/>
            <person name="Arakawa K."/>
        </authorList>
    </citation>
    <scope>NUCLEOTIDE SEQUENCE [LARGE SCALE GENOMIC DNA]</scope>
</reference>
<accession>A0AAV4QY92</accession>
<comment type="caution">
    <text evidence="1">The sequence shown here is derived from an EMBL/GenBank/DDBJ whole genome shotgun (WGS) entry which is preliminary data.</text>
</comment>
<gene>
    <name evidence="1" type="ORF">CDAR_531551</name>
</gene>
<keyword evidence="2" id="KW-1185">Reference proteome</keyword>
<dbReference type="AlphaFoldDB" id="A0AAV4QY92"/>
<evidence type="ECO:0000313" key="1">
    <source>
        <dbReference type="EMBL" id="GIY13784.1"/>
    </source>
</evidence>
<evidence type="ECO:0008006" key="3">
    <source>
        <dbReference type="Google" id="ProtNLM"/>
    </source>
</evidence>
<protein>
    <recommendedName>
        <fullName evidence="3">Ycf15</fullName>
    </recommendedName>
</protein>
<name>A0AAV4QY92_9ARAC</name>